<accession>A0A8D8ZB38</accession>
<name>A0A8D8ZB38_9HEMI</name>
<proteinExistence type="predicted"/>
<sequence>MHNDLYLIVPTDQILLEKPLLRRLRQHRGSIYFDSNKIRPGDKMESPHKTCINYPTSINLLRRYYEIEFSLNVIFSFIASSFSKHLNEMKPLDPSKSIG</sequence>
<organism evidence="1">
    <name type="scientific">Cacopsylla melanoneura</name>
    <dbReference type="NCBI Taxonomy" id="428564"/>
    <lineage>
        <taxon>Eukaryota</taxon>
        <taxon>Metazoa</taxon>
        <taxon>Ecdysozoa</taxon>
        <taxon>Arthropoda</taxon>
        <taxon>Hexapoda</taxon>
        <taxon>Insecta</taxon>
        <taxon>Pterygota</taxon>
        <taxon>Neoptera</taxon>
        <taxon>Paraneoptera</taxon>
        <taxon>Hemiptera</taxon>
        <taxon>Sternorrhyncha</taxon>
        <taxon>Psylloidea</taxon>
        <taxon>Psyllidae</taxon>
        <taxon>Psyllinae</taxon>
        <taxon>Cacopsylla</taxon>
    </lineage>
</organism>
<evidence type="ECO:0000313" key="1">
    <source>
        <dbReference type="EMBL" id="CAG6743740.1"/>
    </source>
</evidence>
<protein>
    <submittedName>
        <fullName evidence="1">Uncharacterized protein</fullName>
    </submittedName>
</protein>
<reference evidence="1" key="1">
    <citation type="submission" date="2021-05" db="EMBL/GenBank/DDBJ databases">
        <authorList>
            <person name="Alioto T."/>
            <person name="Alioto T."/>
            <person name="Gomez Garrido J."/>
        </authorList>
    </citation>
    <scope>NUCLEOTIDE SEQUENCE</scope>
</reference>
<dbReference type="EMBL" id="HBUF01452999">
    <property type="protein sequence ID" value="CAG6743740.1"/>
    <property type="molecule type" value="Transcribed_RNA"/>
</dbReference>
<dbReference type="AlphaFoldDB" id="A0A8D8ZB38"/>